<organism evidence="1">
    <name type="scientific">marine sediment metagenome</name>
    <dbReference type="NCBI Taxonomy" id="412755"/>
    <lineage>
        <taxon>unclassified sequences</taxon>
        <taxon>metagenomes</taxon>
        <taxon>ecological metagenomes</taxon>
    </lineage>
</organism>
<accession>A0A0F9Q0S7</accession>
<comment type="caution">
    <text evidence="1">The sequence shown here is derived from an EMBL/GenBank/DDBJ whole genome shotgun (WGS) entry which is preliminary data.</text>
</comment>
<dbReference type="EMBL" id="LAZR01005546">
    <property type="protein sequence ID" value="KKM99037.1"/>
    <property type="molecule type" value="Genomic_DNA"/>
</dbReference>
<evidence type="ECO:0000313" key="1">
    <source>
        <dbReference type="EMBL" id="KKM99037.1"/>
    </source>
</evidence>
<protein>
    <submittedName>
        <fullName evidence="1">Uncharacterized protein</fullName>
    </submittedName>
</protein>
<proteinExistence type="predicted"/>
<sequence length="121" mass="14870">MKKEKIMKKEKCRSCKKFFKIKYLNKNTHRKNFFTCKRYSYFNTKYKKYGFKKRKEFEKWYMKQWNFQLGHDPLGIPLPNQNPYPEWEGAASVDHNHITGKIRGLCSKYFNNSIKIFEYKS</sequence>
<feature type="non-terminal residue" evidence="1">
    <location>
        <position position="121"/>
    </location>
</feature>
<reference evidence="1" key="1">
    <citation type="journal article" date="2015" name="Nature">
        <title>Complex archaea that bridge the gap between prokaryotes and eukaryotes.</title>
        <authorList>
            <person name="Spang A."/>
            <person name="Saw J.H."/>
            <person name="Jorgensen S.L."/>
            <person name="Zaremba-Niedzwiedzka K."/>
            <person name="Martijn J."/>
            <person name="Lind A.E."/>
            <person name="van Eijk R."/>
            <person name="Schleper C."/>
            <person name="Guy L."/>
            <person name="Ettema T.J."/>
        </authorList>
    </citation>
    <scope>NUCLEOTIDE SEQUENCE</scope>
</reference>
<name>A0A0F9Q0S7_9ZZZZ</name>
<gene>
    <name evidence="1" type="ORF">LCGC14_1151980</name>
</gene>
<dbReference type="AlphaFoldDB" id="A0A0F9Q0S7"/>